<dbReference type="Proteomes" id="UP000016630">
    <property type="component" value="Unassembled WGS sequence"/>
</dbReference>
<accession>A0A0E2M218</accession>
<reference evidence="1 2" key="1">
    <citation type="submission" date="2013-06" db="EMBL/GenBank/DDBJ databases">
        <authorList>
            <person name="Weinstock G."/>
            <person name="Sodergren E."/>
            <person name="Lobos E.A."/>
            <person name="Fulton L."/>
            <person name="Fulton R."/>
            <person name="Courtney L."/>
            <person name="Fronick C."/>
            <person name="O'Laughlin M."/>
            <person name="Godfrey J."/>
            <person name="Wilson R.M."/>
            <person name="Miner T."/>
            <person name="Farmer C."/>
            <person name="Delehaunty K."/>
            <person name="Cordes M."/>
            <person name="Minx P."/>
            <person name="Tomlinson C."/>
            <person name="Chen J."/>
            <person name="Wollam A."/>
            <person name="Pepin K.H."/>
            <person name="Bhonagiri V."/>
            <person name="Zhang X."/>
            <person name="Warren W."/>
            <person name="Mitreva M."/>
            <person name="Mardis E.R."/>
            <person name="Wilson R.K."/>
        </authorList>
    </citation>
    <scope>NUCLEOTIDE SEQUENCE [LARGE SCALE GENOMIC DNA]</scope>
    <source>
        <strain evidence="1 2">F0570</strain>
    </source>
</reference>
<dbReference type="AlphaFoldDB" id="A0A0E2M218"/>
<dbReference type="EMBL" id="AWUW01000161">
    <property type="protein sequence ID" value="ERJ63552.1"/>
    <property type="molecule type" value="Genomic_DNA"/>
</dbReference>
<evidence type="ECO:0000313" key="2">
    <source>
        <dbReference type="Proteomes" id="UP000016630"/>
    </source>
</evidence>
<gene>
    <name evidence="1" type="ORF">HMPREF1555_02360</name>
</gene>
<comment type="caution">
    <text evidence="1">The sequence shown here is derived from an EMBL/GenBank/DDBJ whole genome shotgun (WGS) entry which is preliminary data.</text>
</comment>
<dbReference type="PATRIC" id="fig|1227271.3.peg.2068"/>
<proteinExistence type="predicted"/>
<name>A0A0E2M218_PORGN</name>
<dbReference type="HOGENOM" id="CLU_3010397_0_0_10"/>
<organism evidence="1 2">
    <name type="scientific">Porphyromonas gingivalis F0570</name>
    <dbReference type="NCBI Taxonomy" id="1227271"/>
    <lineage>
        <taxon>Bacteria</taxon>
        <taxon>Pseudomonadati</taxon>
        <taxon>Bacteroidota</taxon>
        <taxon>Bacteroidia</taxon>
        <taxon>Bacteroidales</taxon>
        <taxon>Porphyromonadaceae</taxon>
        <taxon>Porphyromonas</taxon>
    </lineage>
</organism>
<sequence>MHFAIYSNEPRKPAPAITLQIRQNLFDRRSCVAPLLDSAMIVANRCMDYLPFRYNT</sequence>
<protein>
    <submittedName>
        <fullName evidence="1">Uncharacterized protein</fullName>
    </submittedName>
</protein>
<evidence type="ECO:0000313" key="1">
    <source>
        <dbReference type="EMBL" id="ERJ63552.1"/>
    </source>
</evidence>